<comment type="caution">
    <text evidence="2">The sequence shown here is derived from an EMBL/GenBank/DDBJ whole genome shotgun (WGS) entry which is preliminary data.</text>
</comment>
<dbReference type="Gene3D" id="3.30.479.30">
    <property type="entry name" value="Band 7 domain"/>
    <property type="match status" value="1"/>
</dbReference>
<dbReference type="InterPro" id="IPR036013">
    <property type="entry name" value="Band_7/SPFH_dom_sf"/>
</dbReference>
<organism evidence="2 3">
    <name type="scientific">Paraconexibacter algicola</name>
    <dbReference type="NCBI Taxonomy" id="2133960"/>
    <lineage>
        <taxon>Bacteria</taxon>
        <taxon>Bacillati</taxon>
        <taxon>Actinomycetota</taxon>
        <taxon>Thermoleophilia</taxon>
        <taxon>Solirubrobacterales</taxon>
        <taxon>Paraconexibacteraceae</taxon>
        <taxon>Paraconexibacter</taxon>
    </lineage>
</organism>
<dbReference type="OrthoDB" id="3469168at2"/>
<dbReference type="Pfam" id="PF01145">
    <property type="entry name" value="Band_7"/>
    <property type="match status" value="1"/>
</dbReference>
<protein>
    <recommendedName>
        <fullName evidence="1">Band 7 domain-containing protein</fullName>
    </recommendedName>
</protein>
<proteinExistence type="predicted"/>
<dbReference type="EMBL" id="PYYB01000001">
    <property type="protein sequence ID" value="PTL59717.1"/>
    <property type="molecule type" value="Genomic_DNA"/>
</dbReference>
<keyword evidence="3" id="KW-1185">Reference proteome</keyword>
<dbReference type="RefSeq" id="WP_107568360.1">
    <property type="nucleotide sequence ID" value="NZ_PYYB01000001.1"/>
</dbReference>
<feature type="domain" description="Band 7" evidence="1">
    <location>
        <begin position="22"/>
        <end position="197"/>
    </location>
</feature>
<accession>A0A2T4UKI2</accession>
<gene>
    <name evidence="2" type="ORF">C7Y72_08655</name>
</gene>
<evidence type="ECO:0000313" key="3">
    <source>
        <dbReference type="Proteomes" id="UP000240739"/>
    </source>
</evidence>
<evidence type="ECO:0000259" key="1">
    <source>
        <dbReference type="Pfam" id="PF01145"/>
    </source>
</evidence>
<sequence length="333" mass="36768">MAEIRQFPLFRHLRAEPTSHVLRYRGGALTTAGPGAAFWFRPINTAVAEVPVDDRELPFVFHVRSADFQELTVQGVITFRVTDPELLARRIDFAIDLETGRWTQTPLEQLAGLLMQLAQQFVIDDLVKVELRRILADGVAPIRDRIAAGLDAEIALDELGLEVVAVRVAAVTPTADMERALQQPTREAIQQEADEATFRRRALAVENERAIADNELKNRIELARREEELVAQDGANARRRAEEEATAALVAAQAADERAELGARRDAATIDLVDGARLRIEEARAQIDAQTPPEVLLALAVRELAGQLGAIEHLTITPDMLTPLLARVGRQEG</sequence>
<dbReference type="SUPFAM" id="SSF117892">
    <property type="entry name" value="Band 7/SPFH domain"/>
    <property type="match status" value="1"/>
</dbReference>
<evidence type="ECO:0000313" key="2">
    <source>
        <dbReference type="EMBL" id="PTL59717.1"/>
    </source>
</evidence>
<dbReference type="Proteomes" id="UP000240739">
    <property type="component" value="Unassembled WGS sequence"/>
</dbReference>
<dbReference type="AlphaFoldDB" id="A0A2T4UKI2"/>
<dbReference type="InterPro" id="IPR001107">
    <property type="entry name" value="Band_7"/>
</dbReference>
<name>A0A2T4UKI2_9ACTN</name>
<reference evidence="2 3" key="1">
    <citation type="submission" date="2018-03" db="EMBL/GenBank/DDBJ databases">
        <title>Aquarubrobacter algicola gen. nov., sp. nov., a novel actinobacterium isolated from shallow eutrophic lake during the end of cyanobacterial harmful algal blooms.</title>
        <authorList>
            <person name="Chun S.J."/>
        </authorList>
    </citation>
    <scope>NUCLEOTIDE SEQUENCE [LARGE SCALE GENOMIC DNA]</scope>
    <source>
        <strain evidence="2 3">Seoho-28</strain>
    </source>
</reference>